<keyword evidence="2" id="KW-1185">Reference proteome</keyword>
<dbReference type="Proteomes" id="UP000236161">
    <property type="component" value="Unassembled WGS sequence"/>
</dbReference>
<organism evidence="1 2">
    <name type="scientific">Apostasia shenzhenica</name>
    <dbReference type="NCBI Taxonomy" id="1088818"/>
    <lineage>
        <taxon>Eukaryota</taxon>
        <taxon>Viridiplantae</taxon>
        <taxon>Streptophyta</taxon>
        <taxon>Embryophyta</taxon>
        <taxon>Tracheophyta</taxon>
        <taxon>Spermatophyta</taxon>
        <taxon>Magnoliopsida</taxon>
        <taxon>Liliopsida</taxon>
        <taxon>Asparagales</taxon>
        <taxon>Orchidaceae</taxon>
        <taxon>Apostasioideae</taxon>
        <taxon>Apostasia</taxon>
    </lineage>
</organism>
<protein>
    <submittedName>
        <fullName evidence="1">Uncharacterized protein</fullName>
    </submittedName>
</protein>
<accession>A0A2I0B498</accession>
<evidence type="ECO:0000313" key="2">
    <source>
        <dbReference type="Proteomes" id="UP000236161"/>
    </source>
</evidence>
<name>A0A2I0B498_9ASPA</name>
<dbReference type="AlphaFoldDB" id="A0A2I0B498"/>
<proteinExistence type="predicted"/>
<gene>
    <name evidence="1" type="ORF">AXF42_Ash012202</name>
</gene>
<evidence type="ECO:0000313" key="1">
    <source>
        <dbReference type="EMBL" id="PKA62615.1"/>
    </source>
</evidence>
<dbReference type="EMBL" id="KZ451916">
    <property type="protein sequence ID" value="PKA62615.1"/>
    <property type="molecule type" value="Genomic_DNA"/>
</dbReference>
<sequence length="132" mass="15443">MYLHISDSTVFAILIQRPIFYVSQAYQETRYLVLGKLVWALTTIVLKLRICFPTYIMIVVTGQLLRQDLHSSEIIEFRQFDIKLYPTDRHLGQGLGEFYYQTLHVGTSSCRAKAHPLNPPRGQCFWHDDSRH</sequence>
<reference evidence="1 2" key="1">
    <citation type="journal article" date="2017" name="Nature">
        <title>The Apostasia genome and the evolution of orchids.</title>
        <authorList>
            <person name="Zhang G.Q."/>
            <person name="Liu K.W."/>
            <person name="Li Z."/>
            <person name="Lohaus R."/>
            <person name="Hsiao Y.Y."/>
            <person name="Niu S.C."/>
            <person name="Wang J.Y."/>
            <person name="Lin Y.C."/>
            <person name="Xu Q."/>
            <person name="Chen L.J."/>
            <person name="Yoshida K."/>
            <person name="Fujiwara S."/>
            <person name="Wang Z.W."/>
            <person name="Zhang Y.Q."/>
            <person name="Mitsuda N."/>
            <person name="Wang M."/>
            <person name="Liu G.H."/>
            <person name="Pecoraro L."/>
            <person name="Huang H.X."/>
            <person name="Xiao X.J."/>
            <person name="Lin M."/>
            <person name="Wu X.Y."/>
            <person name="Wu W.L."/>
            <person name="Chen Y.Y."/>
            <person name="Chang S.B."/>
            <person name="Sakamoto S."/>
            <person name="Ohme-Takagi M."/>
            <person name="Yagi M."/>
            <person name="Zeng S.J."/>
            <person name="Shen C.Y."/>
            <person name="Yeh C.M."/>
            <person name="Luo Y.B."/>
            <person name="Tsai W.C."/>
            <person name="Van de Peer Y."/>
            <person name="Liu Z.J."/>
        </authorList>
    </citation>
    <scope>NUCLEOTIDE SEQUENCE [LARGE SCALE GENOMIC DNA]</scope>
    <source>
        <strain evidence="2">cv. Shenzhen</strain>
        <tissue evidence="1">Stem</tissue>
    </source>
</reference>